<keyword evidence="1" id="KW-0472">Membrane</keyword>
<reference evidence="3" key="1">
    <citation type="submission" date="2023-07" db="EMBL/GenBank/DDBJ databases">
        <authorList>
            <person name="Yue Y."/>
        </authorList>
    </citation>
    <scope>NUCLEOTIDE SEQUENCE [LARGE SCALE GENOMIC DNA]</scope>
    <source>
        <strain evidence="3">D23</strain>
    </source>
</reference>
<name>A0ABS7XNZ0_9FLAO</name>
<feature type="transmembrane region" description="Helical" evidence="1">
    <location>
        <begin position="106"/>
        <end position="126"/>
    </location>
</feature>
<sequence length="179" mass="20685">MNFGVYNQVVVEWFIFIAFLLIPLIVYRNKVNWKWVGLAIGIFLLHKIVLFLGLDGTYPDLIPGRYNWEGKMAAIIFLLLLAYLLFPKKANEWGFRLSQNGVAKKAGIITAIITALIGTLLAWLYFSGTKEGSTSDWLYQLSMPAIEEEIFDRGIMLLILDRAFRQTWKFAKVNWSWEL</sequence>
<comment type="caution">
    <text evidence="2">The sequence shown here is derived from an EMBL/GenBank/DDBJ whole genome shotgun (WGS) entry which is preliminary data.</text>
</comment>
<evidence type="ECO:0000313" key="3">
    <source>
        <dbReference type="Proteomes" id="UP001198901"/>
    </source>
</evidence>
<accession>A0ABS7XNZ0</accession>
<feature type="transmembrane region" description="Helical" evidence="1">
    <location>
        <begin position="6"/>
        <end position="26"/>
    </location>
</feature>
<organism evidence="2 3">
    <name type="scientific">Winogradskyella alexanderae</name>
    <dbReference type="NCBI Taxonomy" id="2877123"/>
    <lineage>
        <taxon>Bacteria</taxon>
        <taxon>Pseudomonadati</taxon>
        <taxon>Bacteroidota</taxon>
        <taxon>Flavobacteriia</taxon>
        <taxon>Flavobacteriales</taxon>
        <taxon>Flavobacteriaceae</taxon>
        <taxon>Winogradskyella</taxon>
    </lineage>
</organism>
<gene>
    <name evidence="2" type="ORF">LBU54_03880</name>
</gene>
<keyword evidence="1" id="KW-0812">Transmembrane</keyword>
<keyword evidence="1" id="KW-1133">Transmembrane helix</keyword>
<protein>
    <submittedName>
        <fullName evidence="2">Uncharacterized protein</fullName>
    </submittedName>
</protein>
<dbReference type="RefSeq" id="WP_224526164.1">
    <property type="nucleotide sequence ID" value="NZ_JAIUJR010000002.1"/>
</dbReference>
<dbReference type="EMBL" id="JAIUJR010000002">
    <property type="protein sequence ID" value="MCA0131710.1"/>
    <property type="molecule type" value="Genomic_DNA"/>
</dbReference>
<feature type="transmembrane region" description="Helical" evidence="1">
    <location>
        <begin position="33"/>
        <end position="54"/>
    </location>
</feature>
<evidence type="ECO:0000256" key="1">
    <source>
        <dbReference type="SAM" id="Phobius"/>
    </source>
</evidence>
<dbReference type="Proteomes" id="UP001198901">
    <property type="component" value="Unassembled WGS sequence"/>
</dbReference>
<keyword evidence="3" id="KW-1185">Reference proteome</keyword>
<proteinExistence type="predicted"/>
<feature type="transmembrane region" description="Helical" evidence="1">
    <location>
        <begin position="66"/>
        <end position="86"/>
    </location>
</feature>
<evidence type="ECO:0000313" key="2">
    <source>
        <dbReference type="EMBL" id="MCA0131710.1"/>
    </source>
</evidence>